<dbReference type="Proteomes" id="UP001201812">
    <property type="component" value="Unassembled WGS sequence"/>
</dbReference>
<dbReference type="SFLD" id="SFLDS00003">
    <property type="entry name" value="Haloacid_Dehalogenase"/>
    <property type="match status" value="1"/>
</dbReference>
<gene>
    <name evidence="1" type="ORF">DdX_15875</name>
</gene>
<sequence length="278" mass="31434">MHLVSILRLTCNGGRQIFNHSRLCEPSKLYSRRFFSDHAKSANITHVIFDFDGVLLDTESIFYQTNKQCLQRFGVPYNKELKQGQMGRKLEEGVHWLLAQTGLDEKGVTAESYISLYNSILHNLFENPREMPGAKRLVDHLHKHEVNVAICTGSASGEYRLKTRKCQDLVEKIPLVVLAGDDPEVEHGKPSPDPYLVTMKRFDVRPPHPKNVLVFEDSVNGALSGIAAGCTTIMIPQDEFKPANWDEVCKKLKPDLAEILNSLSDFEPEKYGLPPFDQ</sequence>
<dbReference type="Gene3D" id="1.10.150.240">
    <property type="entry name" value="Putative phosphatase, domain 2"/>
    <property type="match status" value="1"/>
</dbReference>
<evidence type="ECO:0000313" key="2">
    <source>
        <dbReference type="Proteomes" id="UP001201812"/>
    </source>
</evidence>
<dbReference type="GO" id="GO:0016791">
    <property type="term" value="F:phosphatase activity"/>
    <property type="evidence" value="ECO:0007669"/>
    <property type="project" value="TreeGrafter"/>
</dbReference>
<dbReference type="InterPro" id="IPR023214">
    <property type="entry name" value="HAD_sf"/>
</dbReference>
<dbReference type="InterPro" id="IPR041492">
    <property type="entry name" value="HAD_2"/>
</dbReference>
<reference evidence="1" key="1">
    <citation type="submission" date="2022-01" db="EMBL/GenBank/DDBJ databases">
        <title>Genome Sequence Resource for Two Populations of Ditylenchus destructor, the Migratory Endoparasitic Phytonematode.</title>
        <authorList>
            <person name="Zhang H."/>
            <person name="Lin R."/>
            <person name="Xie B."/>
        </authorList>
    </citation>
    <scope>NUCLEOTIDE SEQUENCE</scope>
    <source>
        <strain evidence="1">BazhouSP</strain>
    </source>
</reference>
<dbReference type="AlphaFoldDB" id="A0AAD4R0D2"/>
<name>A0AAD4R0D2_9BILA</name>
<dbReference type="InterPro" id="IPR036412">
    <property type="entry name" value="HAD-like_sf"/>
</dbReference>
<evidence type="ECO:0000313" key="1">
    <source>
        <dbReference type="EMBL" id="KAI1701778.1"/>
    </source>
</evidence>
<proteinExistence type="predicted"/>
<dbReference type="EMBL" id="JAKKPZ010000111">
    <property type="protein sequence ID" value="KAI1701778.1"/>
    <property type="molecule type" value="Genomic_DNA"/>
</dbReference>
<keyword evidence="1" id="KW-0378">Hydrolase</keyword>
<dbReference type="InterPro" id="IPR023198">
    <property type="entry name" value="PGP-like_dom2"/>
</dbReference>
<dbReference type="PANTHER" id="PTHR18901">
    <property type="entry name" value="2-DEOXYGLUCOSE-6-PHOSPHATE PHOSPHATASE 2"/>
    <property type="match status" value="1"/>
</dbReference>
<dbReference type="Gene3D" id="3.40.50.1000">
    <property type="entry name" value="HAD superfamily/HAD-like"/>
    <property type="match status" value="1"/>
</dbReference>
<dbReference type="Pfam" id="PF13419">
    <property type="entry name" value="HAD_2"/>
    <property type="match status" value="1"/>
</dbReference>
<accession>A0AAD4R0D2</accession>
<dbReference type="SFLD" id="SFLDG01129">
    <property type="entry name" value="C1.5:_HAD__Beta-PGM__Phosphata"/>
    <property type="match status" value="1"/>
</dbReference>
<keyword evidence="2" id="KW-1185">Reference proteome</keyword>
<dbReference type="PANTHER" id="PTHR18901:SF38">
    <property type="entry name" value="PSEUDOURIDINE-5'-PHOSPHATASE"/>
    <property type="match status" value="1"/>
</dbReference>
<dbReference type="SUPFAM" id="SSF56784">
    <property type="entry name" value="HAD-like"/>
    <property type="match status" value="1"/>
</dbReference>
<comment type="caution">
    <text evidence="1">The sequence shown here is derived from an EMBL/GenBank/DDBJ whole genome shotgun (WGS) entry which is preliminary data.</text>
</comment>
<organism evidence="1 2">
    <name type="scientific">Ditylenchus destructor</name>
    <dbReference type="NCBI Taxonomy" id="166010"/>
    <lineage>
        <taxon>Eukaryota</taxon>
        <taxon>Metazoa</taxon>
        <taxon>Ecdysozoa</taxon>
        <taxon>Nematoda</taxon>
        <taxon>Chromadorea</taxon>
        <taxon>Rhabditida</taxon>
        <taxon>Tylenchina</taxon>
        <taxon>Tylenchomorpha</taxon>
        <taxon>Sphaerularioidea</taxon>
        <taxon>Anguinidae</taxon>
        <taxon>Anguininae</taxon>
        <taxon>Ditylenchus</taxon>
    </lineage>
</organism>
<protein>
    <submittedName>
        <fullName evidence="1">Haloacid dehalogenase-like hydrolase domain-containing protein</fullName>
    </submittedName>
</protein>